<evidence type="ECO:0000256" key="1">
    <source>
        <dbReference type="ARBA" id="ARBA00001946"/>
    </source>
</evidence>
<comment type="cofactor">
    <cofactor evidence="1">
        <name>Mg(2+)</name>
        <dbReference type="ChEBI" id="CHEBI:18420"/>
    </cofactor>
</comment>
<dbReference type="Proteomes" id="UP000247476">
    <property type="component" value="Unassembled WGS sequence"/>
</dbReference>
<dbReference type="PROSITE" id="PS51462">
    <property type="entry name" value="NUDIX"/>
    <property type="match status" value="1"/>
</dbReference>
<dbReference type="SUPFAM" id="SSF55811">
    <property type="entry name" value="Nudix"/>
    <property type="match status" value="1"/>
</dbReference>
<keyword evidence="6" id="KW-1185">Reference proteome</keyword>
<dbReference type="PANTHER" id="PTHR43046">
    <property type="entry name" value="GDP-MANNOSE MANNOSYL HYDROLASE"/>
    <property type="match status" value="1"/>
</dbReference>
<proteinExistence type="inferred from homology"/>
<dbReference type="AlphaFoldDB" id="A0A2V5K523"/>
<dbReference type="PRINTS" id="PR00502">
    <property type="entry name" value="NUDIXFAMILY"/>
</dbReference>
<accession>A0A2V5K523</accession>
<feature type="domain" description="Nudix hydrolase" evidence="4">
    <location>
        <begin position="3"/>
        <end position="130"/>
    </location>
</feature>
<dbReference type="CDD" id="cd02883">
    <property type="entry name" value="NUDIX_Hydrolase"/>
    <property type="match status" value="1"/>
</dbReference>
<dbReference type="GO" id="GO:0016787">
    <property type="term" value="F:hydrolase activity"/>
    <property type="evidence" value="ECO:0007669"/>
    <property type="project" value="UniProtKB-KW"/>
</dbReference>
<evidence type="ECO:0000256" key="2">
    <source>
        <dbReference type="ARBA" id="ARBA00022801"/>
    </source>
</evidence>
<protein>
    <submittedName>
        <fullName evidence="5">DNA mismatch repair protein MutT</fullName>
    </submittedName>
</protein>
<dbReference type="InterPro" id="IPR020476">
    <property type="entry name" value="Nudix_hydrolase"/>
</dbReference>
<evidence type="ECO:0000259" key="4">
    <source>
        <dbReference type="PROSITE" id="PS51462"/>
    </source>
</evidence>
<dbReference type="PANTHER" id="PTHR43046:SF2">
    <property type="entry name" value="8-OXO-DGTP DIPHOSPHATASE-RELATED"/>
    <property type="match status" value="1"/>
</dbReference>
<organism evidence="5 6">
    <name type="scientific">Paenibacillus flagellatus</name>
    <dbReference type="NCBI Taxonomy" id="2211139"/>
    <lineage>
        <taxon>Bacteria</taxon>
        <taxon>Bacillati</taxon>
        <taxon>Bacillota</taxon>
        <taxon>Bacilli</taxon>
        <taxon>Bacillales</taxon>
        <taxon>Paenibacillaceae</taxon>
        <taxon>Paenibacillus</taxon>
    </lineage>
</organism>
<dbReference type="EMBL" id="QJVJ01000005">
    <property type="protein sequence ID" value="PYI54455.1"/>
    <property type="molecule type" value="Genomic_DNA"/>
</dbReference>
<dbReference type="PROSITE" id="PS00893">
    <property type="entry name" value="NUDIX_BOX"/>
    <property type="match status" value="1"/>
</dbReference>
<dbReference type="Gene3D" id="3.90.79.10">
    <property type="entry name" value="Nucleoside Triphosphate Pyrophosphohydrolase"/>
    <property type="match status" value="1"/>
</dbReference>
<evidence type="ECO:0000256" key="3">
    <source>
        <dbReference type="RuleBase" id="RU003476"/>
    </source>
</evidence>
<evidence type="ECO:0000313" key="5">
    <source>
        <dbReference type="EMBL" id="PYI54455.1"/>
    </source>
</evidence>
<dbReference type="InterPro" id="IPR020084">
    <property type="entry name" value="NUDIX_hydrolase_CS"/>
</dbReference>
<sequence length="140" mass="15398">MDKWHGAAGVCVDEAGRLLMVLQGKPDEEKRWSVPSGGMEAGETLEQCCVREVWEETGFRARVVEQVFGKEGTVGSVEFSVTYYEIELVGGTAAIQDPDGLIHDIAWKTAGEIESLSLSFPEDRAFLLDYIRNKSGRGSL</sequence>
<reference evidence="5 6" key="1">
    <citation type="submission" date="2018-05" db="EMBL/GenBank/DDBJ databases">
        <title>Paenibacillus flagellatus sp. nov., isolated from selenium mineral soil.</title>
        <authorList>
            <person name="Dai X."/>
        </authorList>
    </citation>
    <scope>NUCLEOTIDE SEQUENCE [LARGE SCALE GENOMIC DNA]</scope>
    <source>
        <strain evidence="5 6">DXL2</strain>
    </source>
</reference>
<name>A0A2V5K523_9BACL</name>
<dbReference type="RefSeq" id="WP_110840514.1">
    <property type="nucleotide sequence ID" value="NZ_QJVJ01000005.1"/>
</dbReference>
<dbReference type="InterPro" id="IPR000086">
    <property type="entry name" value="NUDIX_hydrolase_dom"/>
</dbReference>
<dbReference type="OrthoDB" id="9787880at2"/>
<evidence type="ECO:0000313" key="6">
    <source>
        <dbReference type="Proteomes" id="UP000247476"/>
    </source>
</evidence>
<dbReference type="InterPro" id="IPR015797">
    <property type="entry name" value="NUDIX_hydrolase-like_dom_sf"/>
</dbReference>
<keyword evidence="2 3" id="KW-0378">Hydrolase</keyword>
<comment type="caution">
    <text evidence="5">The sequence shown here is derived from an EMBL/GenBank/DDBJ whole genome shotgun (WGS) entry which is preliminary data.</text>
</comment>
<dbReference type="Pfam" id="PF00293">
    <property type="entry name" value="NUDIX"/>
    <property type="match status" value="1"/>
</dbReference>
<comment type="similarity">
    <text evidence="3">Belongs to the Nudix hydrolase family.</text>
</comment>
<gene>
    <name evidence="5" type="ORF">DLM86_13385</name>
</gene>